<proteinExistence type="evidence at transcript level"/>
<dbReference type="VEuPathDB" id="VectorBase:ISCP_006074"/>
<dbReference type="GO" id="GO:0005576">
    <property type="term" value="C:extracellular region"/>
    <property type="evidence" value="ECO:0007669"/>
    <property type="project" value="UniProtKB-SubCell"/>
</dbReference>
<keyword evidence="3 7" id="KW-0732">Signal</keyword>
<sequence length="131" mass="15008">MFKLRFFIVFVLTVLCFVDQFNSEEVEEESAGSDGKPEKPLGHELPNFIGGPKDKHEYMKKLHEECEKNHYLWLTNERNITFPTCTYYCLSKTESEPPKEVRIPQGMLCNYNTICPASGECPKPPATIPSC</sequence>
<evidence type="ECO:0000256" key="2">
    <source>
        <dbReference type="ARBA" id="ARBA00022525"/>
    </source>
</evidence>
<accession>Q5Q997</accession>
<feature type="region of interest" description="Disordered" evidence="6">
    <location>
        <begin position="28"/>
        <end position="52"/>
    </location>
</feature>
<keyword evidence="4" id="KW-0325">Glycoprotein</keyword>
<feature type="chain" id="PRO_5004260919" evidence="7">
    <location>
        <begin position="24"/>
        <end position="131"/>
    </location>
</feature>
<feature type="signal peptide" evidence="7">
    <location>
        <begin position="1"/>
        <end position="23"/>
    </location>
</feature>
<dbReference type="EMBL" id="AY775807">
    <property type="protein sequence ID" value="AAV80774.1"/>
    <property type="molecule type" value="mRNA"/>
</dbReference>
<dbReference type="AlphaFoldDB" id="Q5Q997"/>
<dbReference type="VEuPathDB" id="VectorBase:ISCI014753"/>
<evidence type="ECO:0000313" key="8">
    <source>
        <dbReference type="EMBL" id="AAV80774.1"/>
    </source>
</evidence>
<dbReference type="Pfam" id="PF12115">
    <property type="entry name" value="Salp15"/>
    <property type="match status" value="1"/>
</dbReference>
<evidence type="ECO:0000256" key="3">
    <source>
        <dbReference type="ARBA" id="ARBA00022729"/>
    </source>
</evidence>
<evidence type="ECO:0000256" key="6">
    <source>
        <dbReference type="SAM" id="MobiDB-lite"/>
    </source>
</evidence>
<dbReference type="InterPro" id="IPR021971">
    <property type="entry name" value="Salp15"/>
</dbReference>
<evidence type="ECO:0000256" key="5">
    <source>
        <dbReference type="ARBA" id="ARBA00034321"/>
    </source>
</evidence>
<protein>
    <submittedName>
        <fullName evidence="8">Putative secreted salivary gland peptide</fullName>
    </submittedName>
</protein>
<organism evidence="8">
    <name type="scientific">Ixodes scapularis</name>
    <name type="common">Black-legged tick</name>
    <name type="synonym">Deer tick</name>
    <dbReference type="NCBI Taxonomy" id="6945"/>
    <lineage>
        <taxon>Eukaryota</taxon>
        <taxon>Metazoa</taxon>
        <taxon>Ecdysozoa</taxon>
        <taxon>Arthropoda</taxon>
        <taxon>Chelicerata</taxon>
        <taxon>Arachnida</taxon>
        <taxon>Acari</taxon>
        <taxon>Parasitiformes</taxon>
        <taxon>Ixodida</taxon>
        <taxon>Ixodoidea</taxon>
        <taxon>Ixodidae</taxon>
        <taxon>Ixodinae</taxon>
        <taxon>Ixodes</taxon>
    </lineage>
</organism>
<evidence type="ECO:0000256" key="1">
    <source>
        <dbReference type="ARBA" id="ARBA00004613"/>
    </source>
</evidence>
<evidence type="ECO:0000256" key="4">
    <source>
        <dbReference type="ARBA" id="ARBA00023180"/>
    </source>
</evidence>
<reference evidence="8" key="1">
    <citation type="submission" date="2004-10" db="EMBL/GenBank/DDBJ databases">
        <title>The expression of Ixodes scapularis salivary gland proteins 18 to 24 hours after attachment.</title>
        <authorList>
            <person name="Alarcon-Chaidez F.J."/>
            <person name="Lambson B.E."/>
            <person name="Wikel S.K."/>
        </authorList>
    </citation>
    <scope>NUCLEOTIDE SEQUENCE</scope>
    <source>
        <tissue evidence="8">Salivary gland</tissue>
    </source>
</reference>
<comment type="subcellular location">
    <subcellularLocation>
        <location evidence="1">Secreted</location>
    </subcellularLocation>
</comment>
<evidence type="ECO:0000256" key="7">
    <source>
        <dbReference type="SAM" id="SignalP"/>
    </source>
</evidence>
<comment type="similarity">
    <text evidence="5">Belongs to the salp15 family.</text>
</comment>
<name>Q5Q997_IXOSC</name>
<keyword evidence="2" id="KW-0964">Secreted</keyword>